<dbReference type="EMBL" id="QNUK01000012">
    <property type="protein sequence ID" value="KAF5908690.1"/>
    <property type="molecule type" value="Genomic_DNA"/>
</dbReference>
<organism evidence="1 2">
    <name type="scientific">Clarias magur</name>
    <name type="common">Asian catfish</name>
    <name type="synonym">Macropteronotus magur</name>
    <dbReference type="NCBI Taxonomy" id="1594786"/>
    <lineage>
        <taxon>Eukaryota</taxon>
        <taxon>Metazoa</taxon>
        <taxon>Chordata</taxon>
        <taxon>Craniata</taxon>
        <taxon>Vertebrata</taxon>
        <taxon>Euteleostomi</taxon>
        <taxon>Actinopterygii</taxon>
        <taxon>Neopterygii</taxon>
        <taxon>Teleostei</taxon>
        <taxon>Ostariophysi</taxon>
        <taxon>Siluriformes</taxon>
        <taxon>Clariidae</taxon>
        <taxon>Clarias</taxon>
    </lineage>
</organism>
<reference evidence="1" key="1">
    <citation type="submission" date="2020-07" db="EMBL/GenBank/DDBJ databases">
        <title>Clarias magur genome sequencing, assembly and annotation.</title>
        <authorList>
            <person name="Kushwaha B."/>
            <person name="Kumar R."/>
            <person name="Das P."/>
            <person name="Joshi C.G."/>
            <person name="Kumar D."/>
            <person name="Nagpure N.S."/>
            <person name="Pandey M."/>
            <person name="Agarwal S."/>
            <person name="Srivastava S."/>
            <person name="Singh M."/>
            <person name="Sahoo L."/>
            <person name="Jayasankar P."/>
            <person name="Meher P.K."/>
            <person name="Koringa P.G."/>
            <person name="Iquebal M.A."/>
            <person name="Das S.P."/>
            <person name="Bit A."/>
            <person name="Patnaik S."/>
            <person name="Patel N."/>
            <person name="Shah T.M."/>
            <person name="Hinsu A."/>
            <person name="Jena J.K."/>
        </authorList>
    </citation>
    <scope>NUCLEOTIDE SEQUENCE</scope>
    <source>
        <strain evidence="1">CIFAMagur01</strain>
        <tissue evidence="1">Testis</tissue>
    </source>
</reference>
<keyword evidence="2" id="KW-1185">Reference proteome</keyword>
<protein>
    <submittedName>
        <fullName evidence="1">Bifunctional protein FolD</fullName>
    </submittedName>
</protein>
<gene>
    <name evidence="1" type="primary">mfsd6l-a</name>
    <name evidence="1" type="ORF">DAT39_001651</name>
</gene>
<evidence type="ECO:0000313" key="1">
    <source>
        <dbReference type="EMBL" id="KAF5908690.1"/>
    </source>
</evidence>
<evidence type="ECO:0000313" key="2">
    <source>
        <dbReference type="Proteomes" id="UP000727407"/>
    </source>
</evidence>
<name>A0A8J4V2R3_CLAMG</name>
<proteinExistence type="predicted"/>
<dbReference type="Proteomes" id="UP000727407">
    <property type="component" value="Unassembled WGS sequence"/>
</dbReference>
<sequence>MLNTKEWCISPAYIMLSGDFLFHEIGPRCSDRSVRANSVSRSRSGGNRVQ</sequence>
<dbReference type="AlphaFoldDB" id="A0A8J4V2R3"/>
<accession>A0A8J4V2R3</accession>
<comment type="caution">
    <text evidence="1">The sequence shown here is derived from an EMBL/GenBank/DDBJ whole genome shotgun (WGS) entry which is preliminary data.</text>
</comment>